<proteinExistence type="predicted"/>
<dbReference type="EMBL" id="JACIDV010000018">
    <property type="protein sequence ID" value="MBB3948454.1"/>
    <property type="molecule type" value="Genomic_DNA"/>
</dbReference>
<name>A0A7W6G4A9_9HYPH</name>
<evidence type="ECO:0000313" key="1">
    <source>
        <dbReference type="EMBL" id="MBB3948454.1"/>
    </source>
</evidence>
<dbReference type="Gene3D" id="3.30.500.20">
    <property type="entry name" value="BH3703-like domains"/>
    <property type="match status" value="1"/>
</dbReference>
<dbReference type="RefSeq" id="WP_183897781.1">
    <property type="nucleotide sequence ID" value="NZ_JACIDV010000018.1"/>
</dbReference>
<gene>
    <name evidence="1" type="ORF">GGQ73_004441</name>
</gene>
<protein>
    <recommendedName>
        <fullName evidence="3">DUF600 family protein</fullName>
    </recommendedName>
</protein>
<comment type="caution">
    <text evidence="1">The sequence shown here is derived from an EMBL/GenBank/DDBJ whole genome shotgun (WGS) entry which is preliminary data.</text>
</comment>
<dbReference type="SUPFAM" id="SSF160424">
    <property type="entry name" value="BH3703-like"/>
    <property type="match status" value="1"/>
</dbReference>
<keyword evidence="2" id="KW-1185">Reference proteome</keyword>
<accession>A0A7W6G4A9</accession>
<dbReference type="AlphaFoldDB" id="A0A7W6G4A9"/>
<evidence type="ECO:0008006" key="3">
    <source>
        <dbReference type="Google" id="ProtNLM"/>
    </source>
</evidence>
<evidence type="ECO:0000313" key="2">
    <source>
        <dbReference type="Proteomes" id="UP000565286"/>
    </source>
</evidence>
<dbReference type="InterPro" id="IPR036170">
    <property type="entry name" value="YezG-like_sf"/>
</dbReference>
<organism evidence="1 2">
    <name type="scientific">Rhizobium skierniewicense</name>
    <dbReference type="NCBI Taxonomy" id="984260"/>
    <lineage>
        <taxon>Bacteria</taxon>
        <taxon>Pseudomonadati</taxon>
        <taxon>Pseudomonadota</taxon>
        <taxon>Alphaproteobacteria</taxon>
        <taxon>Hyphomicrobiales</taxon>
        <taxon>Rhizobiaceae</taxon>
        <taxon>Rhizobium/Agrobacterium group</taxon>
        <taxon>Rhizobium</taxon>
    </lineage>
</organism>
<reference evidence="1 2" key="1">
    <citation type="submission" date="2020-08" db="EMBL/GenBank/DDBJ databases">
        <title>Genomic Encyclopedia of Type Strains, Phase IV (KMG-IV): sequencing the most valuable type-strain genomes for metagenomic binning, comparative biology and taxonomic classification.</title>
        <authorList>
            <person name="Goeker M."/>
        </authorList>
    </citation>
    <scope>NUCLEOTIDE SEQUENCE [LARGE SCALE GENOMIC DNA]</scope>
    <source>
        <strain evidence="1 2">DSM 26438</strain>
    </source>
</reference>
<sequence length="140" mass="15844">MNCISPEINELYETIAKAILDAIPDQGWTEASYHYLRITQFAEETGSFQLDDGSVGSFVVEDEGSDALSGLRRAMASQHDNRHAWYSVTVRLQPDGGFKFDFVYDALPPFEIIPSPAKWADEFRTYPRPELEPLAPRMPD</sequence>
<dbReference type="Proteomes" id="UP000565286">
    <property type="component" value="Unassembled WGS sequence"/>
</dbReference>